<evidence type="ECO:0000256" key="3">
    <source>
        <dbReference type="ARBA" id="ARBA00022980"/>
    </source>
</evidence>
<evidence type="ECO:0000256" key="5">
    <source>
        <dbReference type="ARBA" id="ARBA00035282"/>
    </source>
</evidence>
<dbReference type="GO" id="GO:0019843">
    <property type="term" value="F:rRNA binding"/>
    <property type="evidence" value="ECO:0007669"/>
    <property type="project" value="UniProtKB-UniRule"/>
</dbReference>
<evidence type="ECO:0000256" key="6">
    <source>
        <dbReference type="HAMAP-Rule" id="MF_01326"/>
    </source>
</evidence>
<dbReference type="GO" id="GO:0005840">
    <property type="term" value="C:ribosome"/>
    <property type="evidence" value="ECO:0007669"/>
    <property type="project" value="UniProtKB-KW"/>
</dbReference>
<evidence type="ECO:0000256" key="2">
    <source>
        <dbReference type="ARBA" id="ARBA00010618"/>
    </source>
</evidence>
<dbReference type="AlphaFoldDB" id="A0A7L4WNU7"/>
<dbReference type="NCBIfam" id="TIGR01079">
    <property type="entry name" value="rplX_bact"/>
    <property type="match status" value="1"/>
</dbReference>
<evidence type="ECO:0000259" key="7">
    <source>
        <dbReference type="SMART" id="SM00739"/>
    </source>
</evidence>
<dbReference type="InterPro" id="IPR041988">
    <property type="entry name" value="Ribosomal_uL24_KOW"/>
</dbReference>
<protein>
    <recommendedName>
        <fullName evidence="5 6">Large ribosomal subunit protein uL24c</fullName>
    </recommendedName>
</protein>
<organism evidence="8">
    <name type="scientific">Osmundea sinicola</name>
    <dbReference type="NCBI Taxonomy" id="290685"/>
    <lineage>
        <taxon>Eukaryota</taxon>
        <taxon>Rhodophyta</taxon>
        <taxon>Florideophyceae</taxon>
        <taxon>Rhodymeniophycidae</taxon>
        <taxon>Ceramiales</taxon>
        <taxon>Rhodomelaceae</taxon>
        <taxon>Laurencieae</taxon>
        <taxon>Osmundea</taxon>
    </lineage>
</organism>
<keyword evidence="6" id="KW-0694">RNA-binding</keyword>
<geneLocation type="chloroplast" evidence="8"/>
<feature type="domain" description="KOW" evidence="7">
    <location>
        <begin position="7"/>
        <end position="34"/>
    </location>
</feature>
<dbReference type="InterPro" id="IPR005824">
    <property type="entry name" value="KOW"/>
</dbReference>
<name>A0A7L4WNU7_9FLOR</name>
<dbReference type="GO" id="GO:1990904">
    <property type="term" value="C:ribonucleoprotein complex"/>
    <property type="evidence" value="ECO:0007669"/>
    <property type="project" value="UniProtKB-KW"/>
</dbReference>
<dbReference type="GO" id="GO:0009507">
    <property type="term" value="C:chloroplast"/>
    <property type="evidence" value="ECO:0007669"/>
    <property type="project" value="UniProtKB-SubCell"/>
</dbReference>
<evidence type="ECO:0000313" key="8">
    <source>
        <dbReference type="EMBL" id="QFR99934.1"/>
    </source>
</evidence>
<comment type="similarity">
    <text evidence="2 6">Belongs to the universal ribosomal protein uL24 family.</text>
</comment>
<keyword evidence="8" id="KW-0934">Plastid</keyword>
<evidence type="ECO:0000256" key="4">
    <source>
        <dbReference type="ARBA" id="ARBA00023274"/>
    </source>
</evidence>
<dbReference type="PANTHER" id="PTHR12903">
    <property type="entry name" value="MITOCHONDRIAL RIBOSOMAL PROTEIN L24"/>
    <property type="match status" value="1"/>
</dbReference>
<dbReference type="InterPro" id="IPR014722">
    <property type="entry name" value="Rib_uL2_dom2"/>
</dbReference>
<gene>
    <name evidence="6 8" type="primary">rpl24</name>
</gene>
<sequence>MKKHKIKIKKGNQVKIITGKHKGQTGIIKNIITAKNKVVIENINIQTKHTKAKESGEKGTIIQIEGPIDYSNIKVI</sequence>
<comment type="function">
    <text evidence="1 6">One of two assembly initiator proteins, it binds directly to the 5'-end of the 23S rRNA, where it nucleates assembly of the 50S subunit.</text>
</comment>
<dbReference type="Pfam" id="PF17136">
    <property type="entry name" value="ribosomal_L24"/>
    <property type="match status" value="1"/>
</dbReference>
<dbReference type="RefSeq" id="YP_009944640.1">
    <property type="nucleotide sequence ID" value="NC_051457.1"/>
</dbReference>
<comment type="subunit">
    <text evidence="6">Part of the 50S ribosomal subunit.</text>
</comment>
<dbReference type="GO" id="GO:0003735">
    <property type="term" value="F:structural constituent of ribosome"/>
    <property type="evidence" value="ECO:0007669"/>
    <property type="project" value="InterPro"/>
</dbReference>
<dbReference type="EMBL" id="MH898941">
    <property type="protein sequence ID" value="QFR99934.1"/>
    <property type="molecule type" value="Genomic_DNA"/>
</dbReference>
<keyword evidence="6" id="KW-0699">rRNA-binding</keyword>
<dbReference type="HAMAP" id="MF_01326_B">
    <property type="entry name" value="Ribosomal_uL24_B"/>
    <property type="match status" value="1"/>
</dbReference>
<keyword evidence="8" id="KW-0150">Chloroplast</keyword>
<dbReference type="GO" id="GO:0006412">
    <property type="term" value="P:translation"/>
    <property type="evidence" value="ECO:0007669"/>
    <property type="project" value="UniProtKB-UniRule"/>
</dbReference>
<dbReference type="GeneID" id="60234986"/>
<dbReference type="InterPro" id="IPR057264">
    <property type="entry name" value="Ribosomal_uL24_C"/>
</dbReference>
<proteinExistence type="inferred from homology"/>
<dbReference type="InterPro" id="IPR008991">
    <property type="entry name" value="Translation_prot_SH3-like_sf"/>
</dbReference>
<comment type="subcellular location">
    <subcellularLocation>
        <location evidence="6">Plastid</location>
        <location evidence="6">Chloroplast</location>
    </subcellularLocation>
</comment>
<reference evidence="8" key="1">
    <citation type="submission" date="2018-09" db="EMBL/GenBank/DDBJ databases">
        <title>Genomics and Phylogenetic analysis of three type specimens of Osmundea (Rhodomelaceae, Rhodophyta).</title>
        <authorList>
            <person name="Hughey J.R."/>
            <person name="Miller K.A."/>
        </authorList>
    </citation>
    <scope>NUCLEOTIDE SEQUENCE</scope>
</reference>
<dbReference type="SUPFAM" id="SSF50104">
    <property type="entry name" value="Translation proteins SH3-like domain"/>
    <property type="match status" value="1"/>
</dbReference>
<dbReference type="Pfam" id="PF00467">
    <property type="entry name" value="KOW"/>
    <property type="match status" value="1"/>
</dbReference>
<dbReference type="CDD" id="cd06089">
    <property type="entry name" value="KOW_RPL26"/>
    <property type="match status" value="1"/>
</dbReference>
<dbReference type="SMART" id="SM00739">
    <property type="entry name" value="KOW"/>
    <property type="match status" value="1"/>
</dbReference>
<evidence type="ECO:0000256" key="1">
    <source>
        <dbReference type="ARBA" id="ARBA00004072"/>
    </source>
</evidence>
<keyword evidence="3 6" id="KW-0689">Ribosomal protein</keyword>
<keyword evidence="4 6" id="KW-0687">Ribonucleoprotein</keyword>
<dbReference type="Gene3D" id="2.30.30.30">
    <property type="match status" value="1"/>
</dbReference>
<accession>A0A7L4WNU7</accession>
<dbReference type="InterPro" id="IPR003256">
    <property type="entry name" value="Ribosomal_uL24"/>
</dbReference>